<feature type="compositionally biased region" description="Low complexity" evidence="1">
    <location>
        <begin position="38"/>
        <end position="53"/>
    </location>
</feature>
<keyword evidence="2" id="KW-1133">Transmembrane helix</keyword>
<reference evidence="3 4" key="1">
    <citation type="journal article" date="2019" name="Int. J. Syst. Evol. Microbiol.">
        <title>The Global Catalogue of Microorganisms (GCM) 10K type strain sequencing project: providing services to taxonomists for standard genome sequencing and annotation.</title>
        <authorList>
            <consortium name="The Broad Institute Genomics Platform"/>
            <consortium name="The Broad Institute Genome Sequencing Center for Infectious Disease"/>
            <person name="Wu L."/>
            <person name="Ma J."/>
        </authorList>
    </citation>
    <scope>NUCLEOTIDE SEQUENCE [LARGE SCALE GENOMIC DNA]</scope>
    <source>
        <strain evidence="3 4">GX26</strain>
    </source>
</reference>
<feature type="compositionally biased region" description="Basic and acidic residues" evidence="1">
    <location>
        <begin position="61"/>
        <end position="73"/>
    </location>
</feature>
<comment type="caution">
    <text evidence="3">The sequence shown here is derived from an EMBL/GenBank/DDBJ whole genome shotgun (WGS) entry which is preliminary data.</text>
</comment>
<keyword evidence="2" id="KW-0812">Transmembrane</keyword>
<feature type="transmembrane region" description="Helical" evidence="2">
    <location>
        <begin position="171"/>
        <end position="193"/>
    </location>
</feature>
<evidence type="ECO:0000256" key="1">
    <source>
        <dbReference type="SAM" id="MobiDB-lite"/>
    </source>
</evidence>
<evidence type="ECO:0000313" key="4">
    <source>
        <dbReference type="Proteomes" id="UP001596395"/>
    </source>
</evidence>
<feature type="transmembrane region" description="Helical" evidence="2">
    <location>
        <begin position="121"/>
        <end position="139"/>
    </location>
</feature>
<organism evidence="3 4">
    <name type="scientific">Halorubellus litoreus</name>
    <dbReference type="NCBI Taxonomy" id="755308"/>
    <lineage>
        <taxon>Archaea</taxon>
        <taxon>Methanobacteriati</taxon>
        <taxon>Methanobacteriota</taxon>
        <taxon>Stenosarchaea group</taxon>
        <taxon>Halobacteria</taxon>
        <taxon>Halobacteriales</taxon>
        <taxon>Halorubellaceae</taxon>
        <taxon>Halorubellus</taxon>
    </lineage>
</organism>
<keyword evidence="4" id="KW-1185">Reference proteome</keyword>
<evidence type="ECO:0000256" key="2">
    <source>
        <dbReference type="SAM" id="Phobius"/>
    </source>
</evidence>
<feature type="transmembrane region" description="Helical" evidence="2">
    <location>
        <begin position="146"/>
        <end position="165"/>
    </location>
</feature>
<evidence type="ECO:0008006" key="5">
    <source>
        <dbReference type="Google" id="ProtNLM"/>
    </source>
</evidence>
<feature type="compositionally biased region" description="Basic and acidic residues" evidence="1">
    <location>
        <begin position="1"/>
        <end position="15"/>
    </location>
</feature>
<feature type="transmembrane region" description="Helical" evidence="2">
    <location>
        <begin position="95"/>
        <end position="115"/>
    </location>
</feature>
<feature type="region of interest" description="Disordered" evidence="1">
    <location>
        <begin position="1"/>
        <end position="78"/>
    </location>
</feature>
<protein>
    <recommendedName>
        <fullName evidence="5">DUF456 domain-containing protein</fullName>
    </recommendedName>
</protein>
<dbReference type="AlphaFoldDB" id="A0ABD5VKT1"/>
<proteinExistence type="predicted"/>
<dbReference type="Proteomes" id="UP001596395">
    <property type="component" value="Unassembled WGS sequence"/>
</dbReference>
<name>A0ABD5VKT1_9EURY</name>
<evidence type="ECO:0000313" key="3">
    <source>
        <dbReference type="EMBL" id="MFC6955238.1"/>
    </source>
</evidence>
<gene>
    <name evidence="3" type="ORF">ACFQGB_20440</name>
</gene>
<keyword evidence="2" id="KW-0472">Membrane</keyword>
<accession>A0ABD5VKT1</accession>
<sequence length="218" mass="22002">MSDGSKEETVEKSTDELLSETDDILRGLDEDGSGGEAGSSSDGSTGGSSLDDAMGGLEADVGSRERARTRDAETTGTAAEATDDRGFRKYFDPTSAGISAVLVFAGAMAGGLIPIPFVGGLARLLGVGVAAFAHGVGASDSRYLETLVASGVVGFLFALITTNMFVTLSGIGVPILAVSTIATMLVALLGHYFGRDLRAGLTADVEGGSGGDDDVPGW</sequence>
<dbReference type="RefSeq" id="WP_336352170.1">
    <property type="nucleotide sequence ID" value="NZ_JAZAQL010000005.1"/>
</dbReference>
<dbReference type="EMBL" id="JBHSXN010000005">
    <property type="protein sequence ID" value="MFC6955238.1"/>
    <property type="molecule type" value="Genomic_DNA"/>
</dbReference>